<dbReference type="OrthoDB" id="3365310at2759"/>
<dbReference type="InterPro" id="IPR029058">
    <property type="entry name" value="AB_hydrolase_fold"/>
</dbReference>
<proteinExistence type="predicted"/>
<dbReference type="Gene3D" id="3.40.50.1820">
    <property type="entry name" value="alpha/beta hydrolase"/>
    <property type="match status" value="1"/>
</dbReference>
<gene>
    <name evidence="1" type="ORF">CVT24_010033</name>
</gene>
<dbReference type="InParanoid" id="A0A409W3Y7"/>
<sequence length="205" mass="22323">MYPFIFACVSQKLRGQLFSQISFRLSSSSSTIYRSPPSSATRQVPTPLLFVSASSLDPQSSEGMTTLSSMLAEKGFTCIQSDLEVHQTAKLDSTKMIAAYESELVSAMRLSTIPFPPVVIARSASCLIAESYISSNSATGMILISPPVSNQSLDGNTLPNSMPEFDYEPYFPIANDNVETLSITSRENEAEILAVVEDWLEELGI</sequence>
<evidence type="ECO:0000313" key="2">
    <source>
        <dbReference type="Proteomes" id="UP000284842"/>
    </source>
</evidence>
<dbReference type="Proteomes" id="UP000284842">
    <property type="component" value="Unassembled WGS sequence"/>
</dbReference>
<dbReference type="EMBL" id="NHTK01005829">
    <property type="protein sequence ID" value="PPQ73223.1"/>
    <property type="molecule type" value="Genomic_DNA"/>
</dbReference>
<evidence type="ECO:0000313" key="1">
    <source>
        <dbReference type="EMBL" id="PPQ73223.1"/>
    </source>
</evidence>
<comment type="caution">
    <text evidence="1">The sequence shown here is derived from an EMBL/GenBank/DDBJ whole genome shotgun (WGS) entry which is preliminary data.</text>
</comment>
<reference evidence="1 2" key="1">
    <citation type="journal article" date="2018" name="Evol. Lett.">
        <title>Horizontal gene cluster transfer increased hallucinogenic mushroom diversity.</title>
        <authorList>
            <person name="Reynolds H.T."/>
            <person name="Vijayakumar V."/>
            <person name="Gluck-Thaler E."/>
            <person name="Korotkin H.B."/>
            <person name="Matheny P.B."/>
            <person name="Slot J.C."/>
        </authorList>
    </citation>
    <scope>NUCLEOTIDE SEQUENCE [LARGE SCALE GENOMIC DNA]</scope>
    <source>
        <strain evidence="1 2">2629</strain>
    </source>
</reference>
<protein>
    <submittedName>
        <fullName evidence="1">Uncharacterized protein</fullName>
    </submittedName>
</protein>
<keyword evidence="2" id="KW-1185">Reference proteome</keyword>
<dbReference type="AlphaFoldDB" id="A0A409W3Y7"/>
<accession>A0A409W3Y7</accession>
<organism evidence="1 2">
    <name type="scientific">Panaeolus cyanescens</name>
    <dbReference type="NCBI Taxonomy" id="181874"/>
    <lineage>
        <taxon>Eukaryota</taxon>
        <taxon>Fungi</taxon>
        <taxon>Dikarya</taxon>
        <taxon>Basidiomycota</taxon>
        <taxon>Agaricomycotina</taxon>
        <taxon>Agaricomycetes</taxon>
        <taxon>Agaricomycetidae</taxon>
        <taxon>Agaricales</taxon>
        <taxon>Agaricineae</taxon>
        <taxon>Galeropsidaceae</taxon>
        <taxon>Panaeolus</taxon>
    </lineage>
</organism>
<name>A0A409W3Y7_9AGAR</name>